<dbReference type="InterPro" id="IPR014729">
    <property type="entry name" value="Rossmann-like_a/b/a_fold"/>
</dbReference>
<evidence type="ECO:0000256" key="1">
    <source>
        <dbReference type="ARBA" id="ARBA00008791"/>
    </source>
</evidence>
<dbReference type="Gene3D" id="3.40.50.620">
    <property type="entry name" value="HUPs"/>
    <property type="match status" value="1"/>
</dbReference>
<feature type="domain" description="UspA" evidence="2">
    <location>
        <begin position="4"/>
        <end position="153"/>
    </location>
</feature>
<protein>
    <submittedName>
        <fullName evidence="3">Nucleotide-binding universal stress protein, UspA family</fullName>
    </submittedName>
</protein>
<dbReference type="CDD" id="cd23659">
    <property type="entry name" value="USP_At3g01520-like"/>
    <property type="match status" value="1"/>
</dbReference>
<reference evidence="4" key="1">
    <citation type="submission" date="2017-06" db="EMBL/GenBank/DDBJ databases">
        <authorList>
            <person name="Varghese N."/>
            <person name="Submissions S."/>
        </authorList>
    </citation>
    <scope>NUCLEOTIDE SEQUENCE [LARGE SCALE GENOMIC DNA]</scope>
    <source>
        <strain evidence="4">DSM 15668</strain>
    </source>
</reference>
<name>A0A238YZM9_9BACT</name>
<comment type="similarity">
    <text evidence="1">Belongs to the universal stress protein A family.</text>
</comment>
<dbReference type="Pfam" id="PF00582">
    <property type="entry name" value="Usp"/>
    <property type="match status" value="1"/>
</dbReference>
<organism evidence="3 4">
    <name type="scientific">Desulfurobacterium atlanticum</name>
    <dbReference type="NCBI Taxonomy" id="240169"/>
    <lineage>
        <taxon>Bacteria</taxon>
        <taxon>Pseudomonadati</taxon>
        <taxon>Aquificota</taxon>
        <taxon>Aquificia</taxon>
        <taxon>Desulfurobacteriales</taxon>
        <taxon>Desulfurobacteriaceae</taxon>
        <taxon>Desulfurobacterium</taxon>
    </lineage>
</organism>
<proteinExistence type="inferred from homology"/>
<dbReference type="OrthoDB" id="11417at2"/>
<accession>A0A238YZM9</accession>
<dbReference type="PANTHER" id="PTHR46268">
    <property type="entry name" value="STRESS RESPONSE PROTEIN NHAX"/>
    <property type="match status" value="1"/>
</dbReference>
<evidence type="ECO:0000313" key="4">
    <source>
        <dbReference type="Proteomes" id="UP000198405"/>
    </source>
</evidence>
<dbReference type="InterPro" id="IPR006015">
    <property type="entry name" value="Universal_stress_UspA"/>
</dbReference>
<dbReference type="SUPFAM" id="SSF52402">
    <property type="entry name" value="Adenine nucleotide alpha hydrolases-like"/>
    <property type="match status" value="1"/>
</dbReference>
<dbReference type="PANTHER" id="PTHR46268:SF26">
    <property type="entry name" value="UNIVERSAL STRESS PROTEIN MJ0577"/>
    <property type="match status" value="1"/>
</dbReference>
<dbReference type="RefSeq" id="WP_089322994.1">
    <property type="nucleotide sequence ID" value="NZ_FZOB01000005.1"/>
</dbReference>
<evidence type="ECO:0000259" key="2">
    <source>
        <dbReference type="Pfam" id="PF00582"/>
    </source>
</evidence>
<dbReference type="EMBL" id="FZOB01000005">
    <property type="protein sequence ID" value="SNR76093.1"/>
    <property type="molecule type" value="Genomic_DNA"/>
</dbReference>
<dbReference type="AlphaFoldDB" id="A0A238YZM9"/>
<evidence type="ECO:0000313" key="3">
    <source>
        <dbReference type="EMBL" id="SNR76093.1"/>
    </source>
</evidence>
<gene>
    <name evidence="3" type="ORF">SAMN06265340_105107</name>
</gene>
<sequence>MPFFKKVLYSTDFSPLAGYAFDYVKKLKSAGMEEVVVVHVVNELTVALPEGADLLKEKEIVEVLDKADREYLLNVIERASVIKNELEKAGISVILKIVAGSNAAEMIVRIAEEENVNMIVIGAHGKGFLKELILGSVSLDVVRKSKCPVLLIKKGD</sequence>
<dbReference type="InterPro" id="IPR006016">
    <property type="entry name" value="UspA"/>
</dbReference>
<dbReference type="Proteomes" id="UP000198405">
    <property type="component" value="Unassembled WGS sequence"/>
</dbReference>
<keyword evidence="4" id="KW-1185">Reference proteome</keyword>
<dbReference type="PRINTS" id="PR01438">
    <property type="entry name" value="UNVRSLSTRESS"/>
</dbReference>